<accession>A0AAV7W6W6</accession>
<reference evidence="1" key="1">
    <citation type="journal article" date="2022" name="bioRxiv">
        <title>Sequencing and chromosome-scale assembly of the giantPleurodeles waltlgenome.</title>
        <authorList>
            <person name="Brown T."/>
            <person name="Elewa A."/>
            <person name="Iarovenko S."/>
            <person name="Subramanian E."/>
            <person name="Araus A.J."/>
            <person name="Petzold A."/>
            <person name="Susuki M."/>
            <person name="Suzuki K.-i.T."/>
            <person name="Hayashi T."/>
            <person name="Toyoda A."/>
            <person name="Oliveira C."/>
            <person name="Osipova E."/>
            <person name="Leigh N.D."/>
            <person name="Simon A."/>
            <person name="Yun M.H."/>
        </authorList>
    </citation>
    <scope>NUCLEOTIDE SEQUENCE</scope>
    <source>
        <strain evidence="1">20211129_DDA</strain>
        <tissue evidence="1">Liver</tissue>
    </source>
</reference>
<dbReference type="AlphaFoldDB" id="A0AAV7W6W6"/>
<name>A0AAV7W6W6_PLEWA</name>
<evidence type="ECO:0000313" key="1">
    <source>
        <dbReference type="EMBL" id="KAJ1209617.1"/>
    </source>
</evidence>
<comment type="caution">
    <text evidence="1">The sequence shown here is derived from an EMBL/GenBank/DDBJ whole genome shotgun (WGS) entry which is preliminary data.</text>
</comment>
<dbReference type="Proteomes" id="UP001066276">
    <property type="component" value="Chromosome 1_2"/>
</dbReference>
<organism evidence="1 2">
    <name type="scientific">Pleurodeles waltl</name>
    <name type="common">Iberian ribbed newt</name>
    <dbReference type="NCBI Taxonomy" id="8319"/>
    <lineage>
        <taxon>Eukaryota</taxon>
        <taxon>Metazoa</taxon>
        <taxon>Chordata</taxon>
        <taxon>Craniata</taxon>
        <taxon>Vertebrata</taxon>
        <taxon>Euteleostomi</taxon>
        <taxon>Amphibia</taxon>
        <taxon>Batrachia</taxon>
        <taxon>Caudata</taxon>
        <taxon>Salamandroidea</taxon>
        <taxon>Salamandridae</taxon>
        <taxon>Pleurodelinae</taxon>
        <taxon>Pleurodeles</taxon>
    </lineage>
</organism>
<gene>
    <name evidence="1" type="ORF">NDU88_004991</name>
</gene>
<protein>
    <submittedName>
        <fullName evidence="1">Uncharacterized protein</fullName>
    </submittedName>
</protein>
<evidence type="ECO:0000313" key="2">
    <source>
        <dbReference type="Proteomes" id="UP001066276"/>
    </source>
</evidence>
<dbReference type="EMBL" id="JANPWB010000002">
    <property type="protein sequence ID" value="KAJ1209617.1"/>
    <property type="molecule type" value="Genomic_DNA"/>
</dbReference>
<keyword evidence="2" id="KW-1185">Reference proteome</keyword>
<proteinExistence type="predicted"/>
<sequence>MVWSCPSLCSYWRVVIESLSDCTARKIPFTWEACILGLFPRSKRHRAAVHFTDLGLIVAKRLVTRRWKSPDPLPVQVWSRSLEVLAGAEGAALRREEVLGLRQLLLSTGWEELMIRLQDMGGDPEEGGLD</sequence>